<dbReference type="GO" id="GO:0046872">
    <property type="term" value="F:metal ion binding"/>
    <property type="evidence" value="ECO:0007669"/>
    <property type="project" value="UniProtKB-KW"/>
</dbReference>
<comment type="similarity">
    <text evidence="4 12">Belongs to the DHPS family.</text>
</comment>
<evidence type="ECO:0000256" key="4">
    <source>
        <dbReference type="ARBA" id="ARBA00009503"/>
    </source>
</evidence>
<protein>
    <recommendedName>
        <fullName evidence="6 12">Dihydropteroate synthase</fullName>
        <shortName evidence="12">DHPS</shortName>
        <ecNumber evidence="5 12">2.5.1.15</ecNumber>
    </recommendedName>
    <alternativeName>
        <fullName evidence="11 12">Dihydropteroate pyrophosphorylase</fullName>
    </alternativeName>
</protein>
<keyword evidence="9 12" id="KW-0460">Magnesium</keyword>
<dbReference type="InterPro" id="IPR045031">
    <property type="entry name" value="DHP_synth-like"/>
</dbReference>
<comment type="cofactor">
    <cofactor evidence="2 12">
        <name>Mg(2+)</name>
        <dbReference type="ChEBI" id="CHEBI:18420"/>
    </cofactor>
</comment>
<evidence type="ECO:0000256" key="11">
    <source>
        <dbReference type="ARBA" id="ARBA00030193"/>
    </source>
</evidence>
<dbReference type="Proteomes" id="UP000013777">
    <property type="component" value="Unassembled WGS sequence"/>
</dbReference>
<dbReference type="PROSITE" id="PS50972">
    <property type="entry name" value="PTERIN_BINDING"/>
    <property type="match status" value="1"/>
</dbReference>
<dbReference type="EC" id="2.5.1.15" evidence="5 12"/>
<dbReference type="RefSeq" id="WP_010753185.1">
    <property type="nucleotide sequence ID" value="NZ_ASVU01000001.1"/>
</dbReference>
<comment type="catalytic activity">
    <reaction evidence="1">
        <text>(7,8-dihydropterin-6-yl)methyl diphosphate + 4-aminobenzoate = 7,8-dihydropteroate + diphosphate</text>
        <dbReference type="Rhea" id="RHEA:19949"/>
        <dbReference type="ChEBI" id="CHEBI:17836"/>
        <dbReference type="ChEBI" id="CHEBI:17839"/>
        <dbReference type="ChEBI" id="CHEBI:33019"/>
        <dbReference type="ChEBI" id="CHEBI:72950"/>
        <dbReference type="EC" id="2.5.1.15"/>
    </reaction>
</comment>
<comment type="pathway">
    <text evidence="3 12">Cofactor biosynthesis; tetrahydrofolate biosynthesis; 7,8-dihydrofolate from 2-amino-4-hydroxy-6-hydroxymethyl-7,8-dihydropteridine diphosphate and 4-aminobenzoate: step 1/2.</text>
</comment>
<comment type="caution">
    <text evidence="14">The sequence shown here is derived from an EMBL/GenBank/DDBJ whole genome shotgun (WGS) entry which is preliminary data.</text>
</comment>
<dbReference type="OrthoDB" id="9811744at2"/>
<dbReference type="InterPro" id="IPR006390">
    <property type="entry name" value="DHP_synth_dom"/>
</dbReference>
<dbReference type="AlphaFoldDB" id="R2Q245"/>
<dbReference type="PROSITE" id="PS00792">
    <property type="entry name" value="DHPS_1"/>
    <property type="match status" value="1"/>
</dbReference>
<evidence type="ECO:0000259" key="13">
    <source>
        <dbReference type="PROSITE" id="PS50972"/>
    </source>
</evidence>
<evidence type="ECO:0000256" key="7">
    <source>
        <dbReference type="ARBA" id="ARBA00022679"/>
    </source>
</evidence>
<sequence length="270" mass="30258">MIDFRKKDQVMGILNVTPDSFSDGGQHYTLEDALSHAELLIKEDAAILDIGGQSTRPGYQEVTPEIEAQRILPVIRELVKRTDVPISVDTYFPEVAAAAIEAGTKIINDIKGLDSPVMLEVLAAAPQVGIVIMHSRPRRKELSVKEDIQAFYLEQFERCKEHNIAPERLCFDPGIGFGKTPEENIQILQQPADFRFRDFPLLYGVSRKRTIQHLIGDSSPEERDYASVTASLFAAQAGVEIVRVHEVKGMVDALTVWHRLSHKKTRTSLK</sequence>
<dbReference type="PATRIC" id="fig|1158606.3.peg.496"/>
<dbReference type="PANTHER" id="PTHR20941:SF1">
    <property type="entry name" value="FOLIC ACID SYNTHESIS PROTEIN FOL1"/>
    <property type="match status" value="1"/>
</dbReference>
<dbReference type="GO" id="GO:0046656">
    <property type="term" value="P:folic acid biosynthetic process"/>
    <property type="evidence" value="ECO:0007669"/>
    <property type="project" value="UniProtKB-KW"/>
</dbReference>
<dbReference type="PANTHER" id="PTHR20941">
    <property type="entry name" value="FOLATE SYNTHESIS PROTEINS"/>
    <property type="match status" value="1"/>
</dbReference>
<keyword evidence="10 12" id="KW-0289">Folate biosynthesis</keyword>
<evidence type="ECO:0000256" key="5">
    <source>
        <dbReference type="ARBA" id="ARBA00012458"/>
    </source>
</evidence>
<dbReference type="GeneID" id="78363821"/>
<keyword evidence="8 12" id="KW-0479">Metal-binding</keyword>
<dbReference type="GO" id="GO:0046654">
    <property type="term" value="P:tetrahydrofolate biosynthetic process"/>
    <property type="evidence" value="ECO:0007669"/>
    <property type="project" value="UniProtKB-UniPathway"/>
</dbReference>
<dbReference type="Pfam" id="PF00809">
    <property type="entry name" value="Pterin_bind"/>
    <property type="match status" value="1"/>
</dbReference>
<dbReference type="STRING" id="57732.RU94_GL001164"/>
<evidence type="ECO:0000256" key="9">
    <source>
        <dbReference type="ARBA" id="ARBA00022842"/>
    </source>
</evidence>
<feature type="domain" description="Pterin-binding" evidence="13">
    <location>
        <begin position="8"/>
        <end position="255"/>
    </location>
</feature>
<organism evidence="14 15">
    <name type="scientific">Enterococcus asini ATCC 700915</name>
    <dbReference type="NCBI Taxonomy" id="1158606"/>
    <lineage>
        <taxon>Bacteria</taxon>
        <taxon>Bacillati</taxon>
        <taxon>Bacillota</taxon>
        <taxon>Bacilli</taxon>
        <taxon>Lactobacillales</taxon>
        <taxon>Enterococcaceae</taxon>
        <taxon>Enterococcus</taxon>
    </lineage>
</organism>
<reference evidence="14 15" key="1">
    <citation type="submission" date="2013-02" db="EMBL/GenBank/DDBJ databases">
        <title>The Genome Sequence of Enterococcus asini ATCC_700915.</title>
        <authorList>
            <consortium name="The Broad Institute Genome Sequencing Platform"/>
            <consortium name="The Broad Institute Genome Sequencing Center for Infectious Disease"/>
            <person name="Earl A.M."/>
            <person name="Gilmore M.S."/>
            <person name="Lebreton F."/>
            <person name="Walker B."/>
            <person name="Young S.K."/>
            <person name="Zeng Q."/>
            <person name="Gargeya S."/>
            <person name="Fitzgerald M."/>
            <person name="Haas B."/>
            <person name="Abouelleil A."/>
            <person name="Alvarado L."/>
            <person name="Arachchi H.M."/>
            <person name="Berlin A.M."/>
            <person name="Chapman S.B."/>
            <person name="Dewar J."/>
            <person name="Goldberg J."/>
            <person name="Griggs A."/>
            <person name="Gujja S."/>
            <person name="Hansen M."/>
            <person name="Howarth C."/>
            <person name="Imamovic A."/>
            <person name="Larimer J."/>
            <person name="McCowan C."/>
            <person name="Murphy C."/>
            <person name="Neiman D."/>
            <person name="Pearson M."/>
            <person name="Priest M."/>
            <person name="Roberts A."/>
            <person name="Saif S."/>
            <person name="Shea T."/>
            <person name="Sisk P."/>
            <person name="Sykes S."/>
            <person name="Wortman J."/>
            <person name="Nusbaum C."/>
            <person name="Birren B."/>
        </authorList>
    </citation>
    <scope>NUCLEOTIDE SEQUENCE [LARGE SCALE GENOMIC DNA]</scope>
    <source>
        <strain evidence="14 15">ATCC 700915</strain>
    </source>
</reference>
<dbReference type="GO" id="GO:0005829">
    <property type="term" value="C:cytosol"/>
    <property type="evidence" value="ECO:0007669"/>
    <property type="project" value="TreeGrafter"/>
</dbReference>
<evidence type="ECO:0000256" key="3">
    <source>
        <dbReference type="ARBA" id="ARBA00004763"/>
    </source>
</evidence>
<evidence type="ECO:0000256" key="6">
    <source>
        <dbReference type="ARBA" id="ARBA00016919"/>
    </source>
</evidence>
<dbReference type="NCBIfam" id="TIGR01496">
    <property type="entry name" value="DHPS"/>
    <property type="match status" value="1"/>
</dbReference>
<proteinExistence type="inferred from homology"/>
<dbReference type="InterPro" id="IPR011005">
    <property type="entry name" value="Dihydropteroate_synth-like_sf"/>
</dbReference>
<evidence type="ECO:0000256" key="12">
    <source>
        <dbReference type="RuleBase" id="RU361205"/>
    </source>
</evidence>
<dbReference type="GO" id="GO:0004156">
    <property type="term" value="F:dihydropteroate synthase activity"/>
    <property type="evidence" value="ECO:0007669"/>
    <property type="project" value="UniProtKB-EC"/>
</dbReference>
<dbReference type="Gene3D" id="3.20.20.20">
    <property type="entry name" value="Dihydropteroate synthase-like"/>
    <property type="match status" value="1"/>
</dbReference>
<evidence type="ECO:0000256" key="2">
    <source>
        <dbReference type="ARBA" id="ARBA00001946"/>
    </source>
</evidence>
<evidence type="ECO:0000313" key="14">
    <source>
        <dbReference type="EMBL" id="EOH89403.1"/>
    </source>
</evidence>
<keyword evidence="15" id="KW-1185">Reference proteome</keyword>
<dbReference type="UniPathway" id="UPA00077">
    <property type="reaction ID" value="UER00156"/>
</dbReference>
<evidence type="ECO:0000256" key="8">
    <source>
        <dbReference type="ARBA" id="ARBA00022723"/>
    </source>
</evidence>
<keyword evidence="7 12" id="KW-0808">Transferase</keyword>
<dbReference type="HOGENOM" id="CLU_008023_0_3_9"/>
<name>R2Q245_9ENTE</name>
<dbReference type="SUPFAM" id="SSF51717">
    <property type="entry name" value="Dihydropteroate synthetase-like"/>
    <property type="match status" value="1"/>
</dbReference>
<gene>
    <name evidence="14" type="ORF">UAS_00517</name>
</gene>
<evidence type="ECO:0000256" key="1">
    <source>
        <dbReference type="ARBA" id="ARBA00000012"/>
    </source>
</evidence>
<accession>R2Q245</accession>
<dbReference type="CDD" id="cd00739">
    <property type="entry name" value="DHPS"/>
    <property type="match status" value="1"/>
</dbReference>
<evidence type="ECO:0000313" key="15">
    <source>
        <dbReference type="Proteomes" id="UP000013777"/>
    </source>
</evidence>
<dbReference type="InterPro" id="IPR000489">
    <property type="entry name" value="Pterin-binding_dom"/>
</dbReference>
<dbReference type="eggNOG" id="COG0294">
    <property type="taxonomic scope" value="Bacteria"/>
</dbReference>
<evidence type="ECO:0000256" key="10">
    <source>
        <dbReference type="ARBA" id="ARBA00022909"/>
    </source>
</evidence>
<dbReference type="EMBL" id="AJAP01000006">
    <property type="protein sequence ID" value="EOH89403.1"/>
    <property type="molecule type" value="Genomic_DNA"/>
</dbReference>
<comment type="function">
    <text evidence="12">Catalyzes the condensation of para-aminobenzoate (pABA) with 6-hydroxymethyl-7,8-dihydropterin diphosphate (DHPt-PP) to form 7,8-dihydropteroate (H2Pte), the immediate precursor of folate derivatives.</text>
</comment>